<evidence type="ECO:0000313" key="1">
    <source>
        <dbReference type="EMBL" id="KAA6358590.1"/>
    </source>
</evidence>
<name>A0A5J4TL67_9EUKA</name>
<accession>A0A5J4TL67</accession>
<proteinExistence type="predicted"/>
<dbReference type="AlphaFoldDB" id="A0A5J4TL67"/>
<dbReference type="EMBL" id="SNRW01029637">
    <property type="protein sequence ID" value="KAA6358590.1"/>
    <property type="molecule type" value="Genomic_DNA"/>
</dbReference>
<feature type="non-terminal residue" evidence="1">
    <location>
        <position position="1"/>
    </location>
</feature>
<reference evidence="1 2" key="1">
    <citation type="submission" date="2019-03" db="EMBL/GenBank/DDBJ databases">
        <title>Single cell metagenomics reveals metabolic interactions within the superorganism composed of flagellate Streblomastix strix and complex community of Bacteroidetes bacteria on its surface.</title>
        <authorList>
            <person name="Treitli S.C."/>
            <person name="Kolisko M."/>
            <person name="Husnik F."/>
            <person name="Keeling P."/>
            <person name="Hampl V."/>
        </authorList>
    </citation>
    <scope>NUCLEOTIDE SEQUENCE [LARGE SCALE GENOMIC DNA]</scope>
    <source>
        <strain evidence="1">ST1C</strain>
    </source>
</reference>
<evidence type="ECO:0000313" key="2">
    <source>
        <dbReference type="Proteomes" id="UP000324800"/>
    </source>
</evidence>
<gene>
    <name evidence="1" type="ORF">EZS28_045883</name>
</gene>
<evidence type="ECO:0008006" key="3">
    <source>
        <dbReference type="Google" id="ProtNLM"/>
    </source>
</evidence>
<protein>
    <recommendedName>
        <fullName evidence="3">DDE-1 domain-containing protein</fullName>
    </recommendedName>
</protein>
<comment type="caution">
    <text evidence="1">The sequence shown here is derived from an EMBL/GenBank/DDBJ whole genome shotgun (WGS) entry which is preliminary data.</text>
</comment>
<organism evidence="1 2">
    <name type="scientific">Streblomastix strix</name>
    <dbReference type="NCBI Taxonomy" id="222440"/>
    <lineage>
        <taxon>Eukaryota</taxon>
        <taxon>Metamonada</taxon>
        <taxon>Preaxostyla</taxon>
        <taxon>Oxymonadida</taxon>
        <taxon>Streblomastigidae</taxon>
        <taxon>Streblomastix</taxon>
    </lineage>
</organism>
<sequence length="179" mass="20318">RPVFIPPHSSHAFQVEDLLTFALLKQELRKANAYSEARTQAQTIARLVAATEAATTPSRNRSAFRRAAITSELVDGRYVARIDEAEYNARMAELFPGEFGEQDKTSAISRQYGCPALKRCPVLKRISVYTFENKSRKSKKPVQQYGPEMRARNLPMEIQFPQNSHSLDAVNKAMENNNW</sequence>
<dbReference type="Proteomes" id="UP000324800">
    <property type="component" value="Unassembled WGS sequence"/>
</dbReference>